<dbReference type="EC" id="4.4.1.16" evidence="4"/>
<name>A0ABQ9XBM7_9EUKA</name>
<dbReference type="Proteomes" id="UP001281761">
    <property type="component" value="Unassembled WGS sequence"/>
</dbReference>
<evidence type="ECO:0000313" key="4">
    <source>
        <dbReference type="EMBL" id="KAK2948645.1"/>
    </source>
</evidence>
<feature type="domain" description="Aminotransferase class V" evidence="3">
    <location>
        <begin position="135"/>
        <end position="253"/>
    </location>
</feature>
<evidence type="ECO:0000256" key="2">
    <source>
        <dbReference type="SAM" id="MobiDB-lite"/>
    </source>
</evidence>
<gene>
    <name evidence="4" type="ORF">BLNAU_16386</name>
</gene>
<accession>A0ABQ9XBM7</accession>
<dbReference type="InterPro" id="IPR000192">
    <property type="entry name" value="Aminotrans_V_dom"/>
</dbReference>
<dbReference type="GO" id="GO:0009000">
    <property type="term" value="F:selenocysteine lyase activity"/>
    <property type="evidence" value="ECO:0007669"/>
    <property type="project" value="UniProtKB-EC"/>
</dbReference>
<evidence type="ECO:0000259" key="3">
    <source>
        <dbReference type="Pfam" id="PF00266"/>
    </source>
</evidence>
<keyword evidence="4" id="KW-0456">Lyase</keyword>
<evidence type="ECO:0000313" key="5">
    <source>
        <dbReference type="Proteomes" id="UP001281761"/>
    </source>
</evidence>
<dbReference type="Gene3D" id="3.90.1150.10">
    <property type="entry name" value="Aspartate Aminotransferase, domain 1"/>
    <property type="match status" value="1"/>
</dbReference>
<dbReference type="PANTHER" id="PTHR43586:SF8">
    <property type="entry name" value="CYSTEINE DESULFURASE 1, CHLOROPLASTIC"/>
    <property type="match status" value="1"/>
</dbReference>
<dbReference type="SUPFAM" id="SSF53383">
    <property type="entry name" value="PLP-dependent transferases"/>
    <property type="match status" value="1"/>
</dbReference>
<reference evidence="4 5" key="1">
    <citation type="journal article" date="2022" name="bioRxiv">
        <title>Genomics of Preaxostyla Flagellates Illuminates Evolutionary Transitions and the Path Towards Mitochondrial Loss.</title>
        <authorList>
            <person name="Novak L.V.F."/>
            <person name="Treitli S.C."/>
            <person name="Pyrih J."/>
            <person name="Halakuc P."/>
            <person name="Pipaliya S.V."/>
            <person name="Vacek V."/>
            <person name="Brzon O."/>
            <person name="Soukal P."/>
            <person name="Eme L."/>
            <person name="Dacks J.B."/>
            <person name="Karnkowska A."/>
            <person name="Elias M."/>
            <person name="Hampl V."/>
        </authorList>
    </citation>
    <scope>NUCLEOTIDE SEQUENCE [LARGE SCALE GENOMIC DNA]</scope>
    <source>
        <strain evidence="4">NAU3</strain>
        <tissue evidence="4">Gut</tissue>
    </source>
</reference>
<feature type="region of interest" description="Disordered" evidence="2">
    <location>
        <begin position="42"/>
        <end position="64"/>
    </location>
</feature>
<dbReference type="InterPro" id="IPR015424">
    <property type="entry name" value="PyrdxlP-dep_Trfase"/>
</dbReference>
<dbReference type="EMBL" id="JARBJD010000171">
    <property type="protein sequence ID" value="KAK2948645.1"/>
    <property type="molecule type" value="Genomic_DNA"/>
</dbReference>
<dbReference type="PANTHER" id="PTHR43586">
    <property type="entry name" value="CYSTEINE DESULFURASE"/>
    <property type="match status" value="1"/>
</dbReference>
<keyword evidence="1" id="KW-0663">Pyridoxal phosphate</keyword>
<sequence>MTRTTCSAKQESAASHQPKCLTTNSITSALPHLGLPLRCRKKRKVAMSTKQPSENKESGSSDSTQVTHNSFVFRWDERIMYPLLLISWQEKRRQTRQLHAFTFDPDKEPSSPFDTATTLKEFPAITHTLTNHPAVYLDNAATTPRSTTVLDRLRHFDKFQNGNVHRTVHHLSEEATREYEGARKSIARIVGVEKDRDVVFTSGTADSINTIINSFIIPTMRHWIESTDRSDFVIVLTELEHHANIVPWQMALNMTETDTSS</sequence>
<organism evidence="4 5">
    <name type="scientific">Blattamonas nauphoetae</name>
    <dbReference type="NCBI Taxonomy" id="2049346"/>
    <lineage>
        <taxon>Eukaryota</taxon>
        <taxon>Metamonada</taxon>
        <taxon>Preaxostyla</taxon>
        <taxon>Oxymonadida</taxon>
        <taxon>Blattamonas</taxon>
    </lineage>
</organism>
<dbReference type="InterPro" id="IPR015421">
    <property type="entry name" value="PyrdxlP-dep_Trfase_major"/>
</dbReference>
<comment type="caution">
    <text evidence="4">The sequence shown here is derived from an EMBL/GenBank/DDBJ whole genome shotgun (WGS) entry which is preliminary data.</text>
</comment>
<dbReference type="InterPro" id="IPR015422">
    <property type="entry name" value="PyrdxlP-dep_Trfase_small"/>
</dbReference>
<dbReference type="Gene3D" id="3.40.640.10">
    <property type="entry name" value="Type I PLP-dependent aspartate aminotransferase-like (Major domain)"/>
    <property type="match status" value="1"/>
</dbReference>
<proteinExistence type="predicted"/>
<dbReference type="Pfam" id="PF00266">
    <property type="entry name" value="Aminotran_5"/>
    <property type="match status" value="1"/>
</dbReference>
<keyword evidence="5" id="KW-1185">Reference proteome</keyword>
<evidence type="ECO:0000256" key="1">
    <source>
        <dbReference type="ARBA" id="ARBA00022898"/>
    </source>
</evidence>
<protein>
    <submittedName>
        <fullName evidence="4">Cysteine desulfurase</fullName>
        <ecNumber evidence="4">4.4.1.16</ecNumber>
    </submittedName>
</protein>